<dbReference type="AlphaFoldDB" id="A0A1A5YHV2"/>
<evidence type="ECO:0000313" key="1">
    <source>
        <dbReference type="EMBL" id="OBR65154.1"/>
    </source>
</evidence>
<reference evidence="1 2" key="1">
    <citation type="submission" date="2016-05" db="EMBL/GenBank/DDBJ databases">
        <title>Paenibacillus oryzae. sp. nov., isolated from the rice root.</title>
        <authorList>
            <person name="Zhang J."/>
            <person name="Zhang X."/>
        </authorList>
    </citation>
    <scope>NUCLEOTIDE SEQUENCE [LARGE SCALE GENOMIC DNA]</scope>
    <source>
        <strain evidence="1 2">1DrF-4</strain>
    </source>
</reference>
<dbReference type="Proteomes" id="UP000092024">
    <property type="component" value="Unassembled WGS sequence"/>
</dbReference>
<organism evidence="1 2">
    <name type="scientific">Paenibacillus oryzae</name>
    <dbReference type="NCBI Taxonomy" id="1844972"/>
    <lineage>
        <taxon>Bacteria</taxon>
        <taxon>Bacillati</taxon>
        <taxon>Bacillota</taxon>
        <taxon>Bacilli</taxon>
        <taxon>Bacillales</taxon>
        <taxon>Paenibacillaceae</taxon>
        <taxon>Paenibacillus</taxon>
    </lineage>
</organism>
<protein>
    <submittedName>
        <fullName evidence="1">Uncharacterized protein</fullName>
    </submittedName>
</protein>
<gene>
    <name evidence="1" type="ORF">A7K91_00015</name>
</gene>
<evidence type="ECO:0000313" key="2">
    <source>
        <dbReference type="Proteomes" id="UP000092024"/>
    </source>
</evidence>
<accession>A0A1A5YHV2</accession>
<comment type="caution">
    <text evidence="1">The sequence shown here is derived from an EMBL/GenBank/DDBJ whole genome shotgun (WGS) entry which is preliminary data.</text>
</comment>
<name>A0A1A5YHV2_9BACL</name>
<sequence>MGFCTIRRTKWSEAAPRIGILYDSSYKMERSSVMVWDFVRLVVQNGAKQRYGLEFCAIRRTKWSEAALRFGILYDSSYKMERSSAAIWDFVRFIVQNRAKQRQGLGFCTIRRTK</sequence>
<proteinExistence type="predicted"/>
<dbReference type="STRING" id="1844972.A7K91_00015"/>
<keyword evidence="2" id="KW-1185">Reference proteome</keyword>
<dbReference type="EMBL" id="LYPA01000063">
    <property type="protein sequence ID" value="OBR65154.1"/>
    <property type="molecule type" value="Genomic_DNA"/>
</dbReference>